<dbReference type="EMBL" id="JACEIK010011863">
    <property type="protein sequence ID" value="MCE3215930.1"/>
    <property type="molecule type" value="Genomic_DNA"/>
</dbReference>
<evidence type="ECO:0000313" key="2">
    <source>
        <dbReference type="EMBL" id="MCE3215930.1"/>
    </source>
</evidence>
<name>A0ABS8WV15_DATST</name>
<feature type="compositionally biased region" description="Polar residues" evidence="1">
    <location>
        <begin position="59"/>
        <end position="72"/>
    </location>
</feature>
<feature type="non-terminal residue" evidence="2">
    <location>
        <position position="1"/>
    </location>
</feature>
<reference evidence="2 3" key="1">
    <citation type="journal article" date="2021" name="BMC Genomics">
        <title>Datura genome reveals duplications of psychoactive alkaloid biosynthetic genes and high mutation rate following tissue culture.</title>
        <authorList>
            <person name="Rajewski A."/>
            <person name="Carter-House D."/>
            <person name="Stajich J."/>
            <person name="Litt A."/>
        </authorList>
    </citation>
    <scope>NUCLEOTIDE SEQUENCE [LARGE SCALE GENOMIC DNA]</scope>
    <source>
        <strain evidence="2">AR-01</strain>
    </source>
</reference>
<sequence length="72" mass="8037">EAIKRGGIVTPQKHTHLVNEKTNSDEEWINPTPKSKRLREPIQQATMSYSQIKRRSPLTLPSGTKGSGPSNK</sequence>
<evidence type="ECO:0000256" key="1">
    <source>
        <dbReference type="SAM" id="MobiDB-lite"/>
    </source>
</evidence>
<evidence type="ECO:0000313" key="3">
    <source>
        <dbReference type="Proteomes" id="UP000823775"/>
    </source>
</evidence>
<proteinExistence type="predicted"/>
<protein>
    <submittedName>
        <fullName evidence="2">Uncharacterized protein</fullName>
    </submittedName>
</protein>
<accession>A0ABS8WV15</accession>
<feature type="region of interest" description="Disordered" evidence="1">
    <location>
        <begin position="1"/>
        <end position="72"/>
    </location>
</feature>
<organism evidence="2 3">
    <name type="scientific">Datura stramonium</name>
    <name type="common">Jimsonweed</name>
    <name type="synonym">Common thornapple</name>
    <dbReference type="NCBI Taxonomy" id="4076"/>
    <lineage>
        <taxon>Eukaryota</taxon>
        <taxon>Viridiplantae</taxon>
        <taxon>Streptophyta</taxon>
        <taxon>Embryophyta</taxon>
        <taxon>Tracheophyta</taxon>
        <taxon>Spermatophyta</taxon>
        <taxon>Magnoliopsida</taxon>
        <taxon>eudicotyledons</taxon>
        <taxon>Gunneridae</taxon>
        <taxon>Pentapetalae</taxon>
        <taxon>asterids</taxon>
        <taxon>lamiids</taxon>
        <taxon>Solanales</taxon>
        <taxon>Solanaceae</taxon>
        <taxon>Solanoideae</taxon>
        <taxon>Datureae</taxon>
        <taxon>Datura</taxon>
    </lineage>
</organism>
<gene>
    <name evidence="2" type="ORF">HAX54_004125</name>
</gene>
<comment type="caution">
    <text evidence="2">The sequence shown here is derived from an EMBL/GenBank/DDBJ whole genome shotgun (WGS) entry which is preliminary data.</text>
</comment>
<keyword evidence="3" id="KW-1185">Reference proteome</keyword>
<dbReference type="Proteomes" id="UP000823775">
    <property type="component" value="Unassembled WGS sequence"/>
</dbReference>